<keyword evidence="1" id="KW-1185">Reference proteome</keyword>
<organism evidence="1 2">
    <name type="scientific">Caenorhabditis tropicalis</name>
    <dbReference type="NCBI Taxonomy" id="1561998"/>
    <lineage>
        <taxon>Eukaryota</taxon>
        <taxon>Metazoa</taxon>
        <taxon>Ecdysozoa</taxon>
        <taxon>Nematoda</taxon>
        <taxon>Chromadorea</taxon>
        <taxon>Rhabditida</taxon>
        <taxon>Rhabditina</taxon>
        <taxon>Rhabditomorpha</taxon>
        <taxon>Rhabditoidea</taxon>
        <taxon>Rhabditidae</taxon>
        <taxon>Peloderinae</taxon>
        <taxon>Caenorhabditis</taxon>
    </lineage>
</organism>
<dbReference type="Proteomes" id="UP000095282">
    <property type="component" value="Unplaced"/>
</dbReference>
<protein>
    <submittedName>
        <fullName evidence="2">Secreted protein</fullName>
    </submittedName>
</protein>
<sequence>MFALTSVPMLTVLSNSNTLFFEKILFHVTTQSTSDHIMFSTKSIHLSGGLIYRMRRFVSGTSTSTG</sequence>
<dbReference type="AlphaFoldDB" id="A0A1I7T307"/>
<evidence type="ECO:0000313" key="2">
    <source>
        <dbReference type="WBParaSite" id="Csp11.Scaffold485.g1933.t1"/>
    </source>
</evidence>
<reference evidence="2" key="1">
    <citation type="submission" date="2016-11" db="UniProtKB">
        <authorList>
            <consortium name="WormBaseParasite"/>
        </authorList>
    </citation>
    <scope>IDENTIFICATION</scope>
</reference>
<name>A0A1I7T307_9PELO</name>
<evidence type="ECO:0000313" key="1">
    <source>
        <dbReference type="Proteomes" id="UP000095282"/>
    </source>
</evidence>
<accession>A0A1I7T307</accession>
<dbReference type="WBParaSite" id="Csp11.Scaffold485.g1933.t1">
    <property type="protein sequence ID" value="Csp11.Scaffold485.g1933.t1"/>
    <property type="gene ID" value="Csp11.Scaffold485.g1933"/>
</dbReference>
<proteinExistence type="predicted"/>